<dbReference type="Pfam" id="PF13365">
    <property type="entry name" value="Trypsin_2"/>
    <property type="match status" value="1"/>
</dbReference>
<dbReference type="SUPFAM" id="SSF50494">
    <property type="entry name" value="Trypsin-like serine proteases"/>
    <property type="match status" value="1"/>
</dbReference>
<dbReference type="InterPro" id="IPR043504">
    <property type="entry name" value="Peptidase_S1_PA_chymotrypsin"/>
</dbReference>
<sequence length="306" mass="33528">MKWRSLVLLLSFFMLLSDAAAQKPNSGLVVKAEVPPVSKPLSVSQQELCQKARLITIKVLSGDGTGSGILIYRNGRVYKVVTSAHVVRENKNNRIQTPDGKLHTVESIDTLDKDDSTGDDLAILQFRSSNNYPIARKLREALTSLKQEDEVFAAGFPFNANSSSKFECTQFGKVSHLLEKPMRLGYQVGYRIDIKKGMSGGPLLNIQGEVVGINGQHSYPLWGGNDSSNYLFKNGVPVPFPPNELSASSWAIPIETFARQTQASKFTIPVSPGRVSQKVSQSKSIIQKTESAIPSSQQPKPHLAVF</sequence>
<gene>
    <name evidence="2" type="ORF">ACE1CA_25690</name>
</gene>
<dbReference type="InterPro" id="IPR009003">
    <property type="entry name" value="Peptidase_S1_PA"/>
</dbReference>
<feature type="chain" id="PRO_5045651210" evidence="1">
    <location>
        <begin position="20"/>
        <end position="306"/>
    </location>
</feature>
<evidence type="ECO:0000313" key="2">
    <source>
        <dbReference type="EMBL" id="MFB2837908.1"/>
    </source>
</evidence>
<dbReference type="Gene3D" id="2.40.10.10">
    <property type="entry name" value="Trypsin-like serine proteases"/>
    <property type="match status" value="2"/>
</dbReference>
<dbReference type="PANTHER" id="PTHR43019">
    <property type="entry name" value="SERINE ENDOPROTEASE DEGS"/>
    <property type="match status" value="1"/>
</dbReference>
<dbReference type="RefSeq" id="WP_413280245.1">
    <property type="nucleotide sequence ID" value="NZ_JBHFNT010000229.1"/>
</dbReference>
<feature type="signal peptide" evidence="1">
    <location>
        <begin position="1"/>
        <end position="19"/>
    </location>
</feature>
<dbReference type="Proteomes" id="UP001576780">
    <property type="component" value="Unassembled WGS sequence"/>
</dbReference>
<name>A0ABV4WS38_9CYAN</name>
<organism evidence="2 3">
    <name type="scientific">Floridaenema evergladense BLCC-F167</name>
    <dbReference type="NCBI Taxonomy" id="3153639"/>
    <lineage>
        <taxon>Bacteria</taxon>
        <taxon>Bacillati</taxon>
        <taxon>Cyanobacteriota</taxon>
        <taxon>Cyanophyceae</taxon>
        <taxon>Oscillatoriophycideae</taxon>
        <taxon>Aerosakkonematales</taxon>
        <taxon>Aerosakkonemataceae</taxon>
        <taxon>Floridanema</taxon>
        <taxon>Floridanema evergladense</taxon>
    </lineage>
</organism>
<comment type="caution">
    <text evidence="2">The sequence shown here is derived from an EMBL/GenBank/DDBJ whole genome shotgun (WGS) entry which is preliminary data.</text>
</comment>
<proteinExistence type="predicted"/>
<keyword evidence="1" id="KW-0732">Signal</keyword>
<keyword evidence="2" id="KW-0645">Protease</keyword>
<keyword evidence="3" id="KW-1185">Reference proteome</keyword>
<dbReference type="GO" id="GO:0006508">
    <property type="term" value="P:proteolysis"/>
    <property type="evidence" value="ECO:0007669"/>
    <property type="project" value="UniProtKB-KW"/>
</dbReference>
<evidence type="ECO:0000313" key="3">
    <source>
        <dbReference type="Proteomes" id="UP001576780"/>
    </source>
</evidence>
<reference evidence="2 3" key="1">
    <citation type="submission" date="2024-09" db="EMBL/GenBank/DDBJ databases">
        <title>Floridaenema gen nov. (Aerosakkonemataceae, Aerosakkonematales ord. nov., Cyanobacteria) from benthic tropical and subtropical fresh waters, with the description of four new species.</title>
        <authorList>
            <person name="Moretto J.A."/>
            <person name="Berthold D.E."/>
            <person name="Lefler F.W."/>
            <person name="Huang I.-S."/>
            <person name="Laughinghouse H. IV."/>
        </authorList>
    </citation>
    <scope>NUCLEOTIDE SEQUENCE [LARGE SCALE GENOMIC DNA]</scope>
    <source>
        <strain evidence="2 3">BLCC-F167</strain>
    </source>
</reference>
<accession>A0ABV4WS38</accession>
<dbReference type="PANTHER" id="PTHR43019:SF23">
    <property type="entry name" value="PROTEASE DO-LIKE 5, CHLOROPLASTIC"/>
    <property type="match status" value="1"/>
</dbReference>
<dbReference type="EMBL" id="JBHFNT010000229">
    <property type="protein sequence ID" value="MFB2837908.1"/>
    <property type="molecule type" value="Genomic_DNA"/>
</dbReference>
<evidence type="ECO:0000256" key="1">
    <source>
        <dbReference type="SAM" id="SignalP"/>
    </source>
</evidence>
<protein>
    <submittedName>
        <fullName evidence="2">Serine protease</fullName>
    </submittedName>
</protein>
<keyword evidence="2" id="KW-0378">Hydrolase</keyword>
<dbReference type="GO" id="GO:0008233">
    <property type="term" value="F:peptidase activity"/>
    <property type="evidence" value="ECO:0007669"/>
    <property type="project" value="UniProtKB-KW"/>
</dbReference>